<feature type="compositionally biased region" description="Basic and acidic residues" evidence="1">
    <location>
        <begin position="40"/>
        <end position="51"/>
    </location>
</feature>
<gene>
    <name evidence="2" type="ORF">PACLA_8A002862</name>
</gene>
<keyword evidence="3" id="KW-1185">Reference proteome</keyword>
<reference evidence="2" key="1">
    <citation type="submission" date="2020-04" db="EMBL/GenBank/DDBJ databases">
        <authorList>
            <person name="Alioto T."/>
            <person name="Alioto T."/>
            <person name="Gomez Garrido J."/>
        </authorList>
    </citation>
    <scope>NUCLEOTIDE SEQUENCE</scope>
    <source>
        <strain evidence="2">A484AB</strain>
    </source>
</reference>
<evidence type="ECO:0000313" key="3">
    <source>
        <dbReference type="Proteomes" id="UP001152795"/>
    </source>
</evidence>
<evidence type="ECO:0000256" key="1">
    <source>
        <dbReference type="SAM" id="MobiDB-lite"/>
    </source>
</evidence>
<organism evidence="2 3">
    <name type="scientific">Paramuricea clavata</name>
    <name type="common">Red gorgonian</name>
    <name type="synonym">Violescent sea-whip</name>
    <dbReference type="NCBI Taxonomy" id="317549"/>
    <lineage>
        <taxon>Eukaryota</taxon>
        <taxon>Metazoa</taxon>
        <taxon>Cnidaria</taxon>
        <taxon>Anthozoa</taxon>
        <taxon>Octocorallia</taxon>
        <taxon>Malacalcyonacea</taxon>
        <taxon>Plexauridae</taxon>
        <taxon>Paramuricea</taxon>
    </lineage>
</organism>
<dbReference type="AlphaFoldDB" id="A0A7D9IZR5"/>
<protein>
    <submittedName>
        <fullName evidence="2">Uncharacterized protein</fullName>
    </submittedName>
</protein>
<name>A0A7D9IZR5_PARCT</name>
<feature type="non-terminal residue" evidence="2">
    <location>
        <position position="51"/>
    </location>
</feature>
<proteinExistence type="predicted"/>
<sequence>KGNFQSKIFKLNPPNDTKAATKRKYVRSTSSPAAIKKKERKEALELSYKKQ</sequence>
<dbReference type="EMBL" id="CACRXK020009331">
    <property type="protein sequence ID" value="CAB4016950.1"/>
    <property type="molecule type" value="Genomic_DNA"/>
</dbReference>
<feature type="region of interest" description="Disordered" evidence="1">
    <location>
        <begin position="1"/>
        <end position="51"/>
    </location>
</feature>
<accession>A0A7D9IZR5</accession>
<dbReference type="Proteomes" id="UP001152795">
    <property type="component" value="Unassembled WGS sequence"/>
</dbReference>
<comment type="caution">
    <text evidence="2">The sequence shown here is derived from an EMBL/GenBank/DDBJ whole genome shotgun (WGS) entry which is preliminary data.</text>
</comment>
<evidence type="ECO:0000313" key="2">
    <source>
        <dbReference type="EMBL" id="CAB4016950.1"/>
    </source>
</evidence>
<feature type="non-terminal residue" evidence="2">
    <location>
        <position position="1"/>
    </location>
</feature>